<organism evidence="1">
    <name type="scientific">Anguilla anguilla</name>
    <name type="common">European freshwater eel</name>
    <name type="synonym">Muraena anguilla</name>
    <dbReference type="NCBI Taxonomy" id="7936"/>
    <lineage>
        <taxon>Eukaryota</taxon>
        <taxon>Metazoa</taxon>
        <taxon>Chordata</taxon>
        <taxon>Craniata</taxon>
        <taxon>Vertebrata</taxon>
        <taxon>Euteleostomi</taxon>
        <taxon>Actinopterygii</taxon>
        <taxon>Neopterygii</taxon>
        <taxon>Teleostei</taxon>
        <taxon>Anguilliformes</taxon>
        <taxon>Anguillidae</taxon>
        <taxon>Anguilla</taxon>
    </lineage>
</organism>
<reference evidence="1" key="1">
    <citation type="submission" date="2014-11" db="EMBL/GenBank/DDBJ databases">
        <authorList>
            <person name="Amaro Gonzalez C."/>
        </authorList>
    </citation>
    <scope>NUCLEOTIDE SEQUENCE</scope>
</reference>
<evidence type="ECO:0000313" key="1">
    <source>
        <dbReference type="EMBL" id="JAH66375.1"/>
    </source>
</evidence>
<sequence length="27" mass="3213">MIFLCKNITLNFCVNYTLENDGAKYFH</sequence>
<accession>A0A0E9UMC0</accession>
<dbReference type="AlphaFoldDB" id="A0A0E9UMC0"/>
<dbReference type="EMBL" id="GBXM01042202">
    <property type="protein sequence ID" value="JAH66375.1"/>
    <property type="molecule type" value="Transcribed_RNA"/>
</dbReference>
<proteinExistence type="predicted"/>
<name>A0A0E9UMC0_ANGAN</name>
<protein>
    <submittedName>
        <fullName evidence="1">Uncharacterized protein</fullName>
    </submittedName>
</protein>
<reference evidence="1" key="2">
    <citation type="journal article" date="2015" name="Fish Shellfish Immunol.">
        <title>Early steps in the European eel (Anguilla anguilla)-Vibrio vulnificus interaction in the gills: Role of the RtxA13 toxin.</title>
        <authorList>
            <person name="Callol A."/>
            <person name="Pajuelo D."/>
            <person name="Ebbesson L."/>
            <person name="Teles M."/>
            <person name="MacKenzie S."/>
            <person name="Amaro C."/>
        </authorList>
    </citation>
    <scope>NUCLEOTIDE SEQUENCE</scope>
</reference>